<evidence type="ECO:0000313" key="6">
    <source>
        <dbReference type="Proteomes" id="UP000281343"/>
    </source>
</evidence>
<dbReference type="NCBIfam" id="NF037995">
    <property type="entry name" value="TRAP_S1"/>
    <property type="match status" value="1"/>
</dbReference>
<reference evidence="5 6" key="1">
    <citation type="submission" date="2018-10" db="EMBL/GenBank/DDBJ databases">
        <authorList>
            <person name="Jung H.S."/>
            <person name="Jeon C.O."/>
        </authorList>
    </citation>
    <scope>NUCLEOTIDE SEQUENCE [LARGE SCALE GENOMIC DNA]</scope>
    <source>
        <strain evidence="5 6">MA-7-27</strain>
    </source>
</reference>
<protein>
    <submittedName>
        <fullName evidence="5">C4-dicarboxylate ABC transporter substrate-binding protein</fullName>
    </submittedName>
</protein>
<evidence type="ECO:0000256" key="3">
    <source>
        <dbReference type="ARBA" id="ARBA00022764"/>
    </source>
</evidence>
<dbReference type="GO" id="GO:0042597">
    <property type="term" value="C:periplasmic space"/>
    <property type="evidence" value="ECO:0007669"/>
    <property type="project" value="UniProtKB-SubCell"/>
</dbReference>
<dbReference type="InterPro" id="IPR018389">
    <property type="entry name" value="DctP_fam"/>
</dbReference>
<evidence type="ECO:0000256" key="4">
    <source>
        <dbReference type="SAM" id="SignalP"/>
    </source>
</evidence>
<name>A0A3L9XYY3_9RHOB</name>
<dbReference type="GO" id="GO:0055085">
    <property type="term" value="P:transmembrane transport"/>
    <property type="evidence" value="ECO:0007669"/>
    <property type="project" value="InterPro"/>
</dbReference>
<keyword evidence="6" id="KW-1185">Reference proteome</keyword>
<dbReference type="EMBL" id="RCNT01000007">
    <property type="protein sequence ID" value="RMA41442.1"/>
    <property type="molecule type" value="Genomic_DNA"/>
</dbReference>
<gene>
    <name evidence="5" type="ORF">D9R08_14080</name>
</gene>
<dbReference type="Gene3D" id="3.40.190.170">
    <property type="entry name" value="Bacterial extracellular solute-binding protein, family 7"/>
    <property type="match status" value="1"/>
</dbReference>
<evidence type="ECO:0000256" key="1">
    <source>
        <dbReference type="ARBA" id="ARBA00004418"/>
    </source>
</evidence>
<accession>A0A3L9XYY3</accession>
<dbReference type="Proteomes" id="UP000281343">
    <property type="component" value="Unassembled WGS sequence"/>
</dbReference>
<evidence type="ECO:0000313" key="5">
    <source>
        <dbReference type="EMBL" id="RMA41442.1"/>
    </source>
</evidence>
<feature type="chain" id="PRO_5018078147" evidence="4">
    <location>
        <begin position="23"/>
        <end position="326"/>
    </location>
</feature>
<dbReference type="RefSeq" id="WP_121898701.1">
    <property type="nucleotide sequence ID" value="NZ_RCNT01000007.1"/>
</dbReference>
<dbReference type="Pfam" id="PF03480">
    <property type="entry name" value="DctP"/>
    <property type="match status" value="1"/>
</dbReference>
<keyword evidence="2 4" id="KW-0732">Signal</keyword>
<comment type="subcellular location">
    <subcellularLocation>
        <location evidence="1">Periplasm</location>
    </subcellularLocation>
</comment>
<proteinExistence type="predicted"/>
<dbReference type="InterPro" id="IPR038404">
    <property type="entry name" value="TRAP_DctP_sf"/>
</dbReference>
<dbReference type="PANTHER" id="PTHR33376">
    <property type="match status" value="1"/>
</dbReference>
<feature type="signal peptide" evidence="4">
    <location>
        <begin position="1"/>
        <end position="22"/>
    </location>
</feature>
<organism evidence="5 6">
    <name type="scientific">Rhodophyticola porphyridii</name>
    <dbReference type="NCBI Taxonomy" id="1852017"/>
    <lineage>
        <taxon>Bacteria</taxon>
        <taxon>Pseudomonadati</taxon>
        <taxon>Pseudomonadota</taxon>
        <taxon>Alphaproteobacteria</taxon>
        <taxon>Rhodobacterales</taxon>
        <taxon>Roseobacteraceae</taxon>
        <taxon>Rhodophyticola</taxon>
    </lineage>
</organism>
<dbReference type="OrthoDB" id="6139617at2"/>
<dbReference type="AlphaFoldDB" id="A0A3L9XYY3"/>
<dbReference type="PANTHER" id="PTHR33376:SF5">
    <property type="entry name" value="EXTRACYTOPLASMIC SOLUTE RECEPTOR PROTEIN"/>
    <property type="match status" value="1"/>
</dbReference>
<keyword evidence="3" id="KW-0574">Periplasm</keyword>
<sequence>MTKMTALASAIALGLSATASLAQELRAVGAFPENFVFTREVAQPFADLVAEESGGSVTISFTGPDAVPPLEQFEPTQAGVFDLLFTHPAYHAGTTSVGLAVDAIGADPAARRAAGIIDFIDAHYQALHGMKLLSAPPTGSVGFRYYLREPIFGTPPFDGRNIRGTVSYHPMIEALGGAGVVMGGGEVYSALQTGTIDGAAWGLTGALDFNWHEVAGYMTEPGFGQVGLMMFMNLDAWNGLDAEAQAAIERAAIRLETDSVARFDLLAADERAALLELGMQVTDFAPEDAAQLDALWASGVWAVAEGASPEAIAELRSLAQAANLSD</sequence>
<evidence type="ECO:0000256" key="2">
    <source>
        <dbReference type="ARBA" id="ARBA00022729"/>
    </source>
</evidence>
<comment type="caution">
    <text evidence="5">The sequence shown here is derived from an EMBL/GenBank/DDBJ whole genome shotgun (WGS) entry which is preliminary data.</text>
</comment>